<dbReference type="RefSeq" id="YP_009125835.1">
    <property type="nucleotide sequence ID" value="NC_026603.1"/>
</dbReference>
<keyword evidence="2" id="KW-1185">Reference proteome</keyword>
<name>A0A0B5A0D8_9CAUD</name>
<proteinExistence type="predicted"/>
<dbReference type="KEGG" id="vg:23680443"/>
<evidence type="ECO:0000313" key="1">
    <source>
        <dbReference type="EMBL" id="AJD82303.1"/>
    </source>
</evidence>
<protein>
    <submittedName>
        <fullName evidence="1">Uncharacterized protein</fullName>
    </submittedName>
</protein>
<dbReference type="Proteomes" id="UP000031717">
    <property type="component" value="Segment"/>
</dbReference>
<reference evidence="1 2" key="1">
    <citation type="submission" date="2014-10" db="EMBL/GenBank/DDBJ databases">
        <authorList>
            <person name="Mthembu S."/>
            <person name="Kuvar S."/>
            <person name="Nduna N."/>
            <person name="Pillay S."/>
            <person name="Pillay T."/>
            <person name="Tang P.-C."/>
            <person name="Reddy N."/>
            <person name="Larsen M.H."/>
            <person name="Rubin E.J."/>
            <person name="Russell D.A."/>
            <person name="Guerrero C.A."/>
            <person name="Bowman C.A."/>
            <person name="Jacobs-Sera D."/>
            <person name="Hendrix R.W."/>
            <person name="Hatfull G.F."/>
        </authorList>
    </citation>
    <scope>NUCLEOTIDE SEQUENCE [LARGE SCALE GENOMIC DNA]</scope>
</reference>
<dbReference type="GeneID" id="23680443"/>
<organism evidence="1 2">
    <name type="scientific">Mycobacterium phage Keshu</name>
    <dbReference type="NCBI Taxonomy" id="1567471"/>
    <lineage>
        <taxon>Viruses</taxon>
        <taxon>Duplodnaviria</taxon>
        <taxon>Heunggongvirae</taxon>
        <taxon>Uroviricota</taxon>
        <taxon>Caudoviricetes</taxon>
        <taxon>Weiservirinae</taxon>
        <taxon>Keshuvirus</taxon>
        <taxon>Keshuvirus keshu</taxon>
    </lineage>
</organism>
<gene>
    <name evidence="1" type="primary">83</name>
    <name evidence="1" type="ORF">PBI_KESHU_83</name>
</gene>
<accession>A0A0B5A0D8</accession>
<dbReference type="OrthoDB" id="37483at10239"/>
<dbReference type="EMBL" id="KP027199">
    <property type="protein sequence ID" value="AJD82303.1"/>
    <property type="molecule type" value="Genomic_DNA"/>
</dbReference>
<sequence length="61" mass="6443">MNTFDLDLSGTTAAGTAWYVRGNRCDVAARFGRFVVSASFGRGRSLAAIASTVRVSTEVAK</sequence>
<evidence type="ECO:0000313" key="2">
    <source>
        <dbReference type="Proteomes" id="UP000031717"/>
    </source>
</evidence>